<reference evidence="1 2" key="1">
    <citation type="submission" date="2015-05" db="EMBL/GenBank/DDBJ databases">
        <title>Evolution of Trichinella species and genotypes.</title>
        <authorList>
            <person name="Korhonen P.K."/>
            <person name="Edoardo P."/>
            <person name="Giuseppe L.R."/>
            <person name="Gasser R.B."/>
        </authorList>
    </citation>
    <scope>NUCLEOTIDE SEQUENCE [LARGE SCALE GENOMIC DNA]</scope>
    <source>
        <strain evidence="1">ISS10</strain>
    </source>
</reference>
<dbReference type="Proteomes" id="UP000054721">
    <property type="component" value="Unassembled WGS sequence"/>
</dbReference>
<dbReference type="AlphaFoldDB" id="A0A0V1KI51"/>
<evidence type="ECO:0000313" key="2">
    <source>
        <dbReference type="Proteomes" id="UP000054721"/>
    </source>
</evidence>
<sequence length="33" mass="3887">MHQHNDILQTFKIERQSIKIGLISPMNPAYFSQ</sequence>
<comment type="caution">
    <text evidence="1">The sequence shown here is derived from an EMBL/GenBank/DDBJ whole genome shotgun (WGS) entry which is preliminary data.</text>
</comment>
<accession>A0A0V1KI51</accession>
<proteinExistence type="predicted"/>
<name>A0A0V1KI51_9BILA</name>
<protein>
    <submittedName>
        <fullName evidence="1">Uncharacterized protein</fullName>
    </submittedName>
</protein>
<dbReference type="EMBL" id="JYDW01001954">
    <property type="protein sequence ID" value="KRZ46866.1"/>
    <property type="molecule type" value="Genomic_DNA"/>
</dbReference>
<gene>
    <name evidence="1" type="ORF">T02_2797</name>
</gene>
<organism evidence="1 2">
    <name type="scientific">Trichinella nativa</name>
    <dbReference type="NCBI Taxonomy" id="6335"/>
    <lineage>
        <taxon>Eukaryota</taxon>
        <taxon>Metazoa</taxon>
        <taxon>Ecdysozoa</taxon>
        <taxon>Nematoda</taxon>
        <taxon>Enoplea</taxon>
        <taxon>Dorylaimia</taxon>
        <taxon>Trichinellida</taxon>
        <taxon>Trichinellidae</taxon>
        <taxon>Trichinella</taxon>
    </lineage>
</organism>
<evidence type="ECO:0000313" key="1">
    <source>
        <dbReference type="EMBL" id="KRZ46866.1"/>
    </source>
</evidence>
<keyword evidence="2" id="KW-1185">Reference proteome</keyword>